<feature type="compositionally biased region" description="Low complexity" evidence="12">
    <location>
        <begin position="274"/>
        <end position="293"/>
    </location>
</feature>
<gene>
    <name evidence="15" type="ORF">Ocin01_06485</name>
</gene>
<dbReference type="GO" id="GO:0008270">
    <property type="term" value="F:zinc ion binding"/>
    <property type="evidence" value="ECO:0007669"/>
    <property type="project" value="UniProtKB-UniRule"/>
</dbReference>
<dbReference type="InterPro" id="IPR037197">
    <property type="entry name" value="WWE_dom_sf"/>
</dbReference>
<dbReference type="InterPro" id="IPR004170">
    <property type="entry name" value="WWE_dom"/>
</dbReference>
<evidence type="ECO:0000256" key="10">
    <source>
        <dbReference type="PROSITE-ProRule" id="PRU00175"/>
    </source>
</evidence>
<evidence type="ECO:0000256" key="4">
    <source>
        <dbReference type="ARBA" id="ARBA00022679"/>
    </source>
</evidence>
<feature type="region of interest" description="Disordered" evidence="12">
    <location>
        <begin position="613"/>
        <end position="689"/>
    </location>
</feature>
<dbReference type="CDD" id="cd16546">
    <property type="entry name" value="RING-HC_RNF146"/>
    <property type="match status" value="1"/>
</dbReference>
<comment type="catalytic activity">
    <reaction evidence="1 11">
        <text>S-ubiquitinyl-[E2 ubiquitin-conjugating enzyme]-L-cysteine + [acceptor protein]-L-lysine = [E2 ubiquitin-conjugating enzyme]-L-cysteine + N(6)-ubiquitinyl-[acceptor protein]-L-lysine.</text>
        <dbReference type="EC" id="2.3.2.27"/>
    </reaction>
</comment>
<comment type="subcellular location">
    <subcellularLocation>
        <location evidence="2 11">Cytoplasm</location>
        <location evidence="2 11">Cytosol</location>
    </subcellularLocation>
</comment>
<dbReference type="GO" id="GO:0072572">
    <property type="term" value="F:poly-ADP-D-ribose binding"/>
    <property type="evidence" value="ECO:0007669"/>
    <property type="project" value="UniProtKB-UniRule"/>
</dbReference>
<feature type="compositionally biased region" description="Polar residues" evidence="12">
    <location>
        <begin position="316"/>
        <end position="342"/>
    </location>
</feature>
<evidence type="ECO:0000256" key="3">
    <source>
        <dbReference type="ARBA" id="ARBA00022490"/>
    </source>
</evidence>
<dbReference type="Gene3D" id="3.30.720.50">
    <property type="match status" value="1"/>
</dbReference>
<dbReference type="InterPro" id="IPR013083">
    <property type="entry name" value="Znf_RING/FYVE/PHD"/>
</dbReference>
<evidence type="ECO:0000259" key="14">
    <source>
        <dbReference type="PROSITE" id="PS50918"/>
    </source>
</evidence>
<keyword evidence="8 11" id="KW-0833">Ubl conjugation pathway</keyword>
<dbReference type="SMART" id="SM00184">
    <property type="entry name" value="RING"/>
    <property type="match status" value="1"/>
</dbReference>
<reference evidence="15 16" key="1">
    <citation type="journal article" date="2016" name="Genome Biol. Evol.">
        <title>Gene Family Evolution Reflects Adaptation to Soil Environmental Stressors in the Genome of the Collembolan Orchesella cincta.</title>
        <authorList>
            <person name="Faddeeva-Vakhrusheva A."/>
            <person name="Derks M.F."/>
            <person name="Anvar S.Y."/>
            <person name="Agamennone V."/>
            <person name="Suring W."/>
            <person name="Smit S."/>
            <person name="van Straalen N.M."/>
            <person name="Roelofs D."/>
        </authorList>
    </citation>
    <scope>NUCLEOTIDE SEQUENCE [LARGE SCALE GENOMIC DNA]</scope>
    <source>
        <tissue evidence="15">Mixed pool</tissue>
    </source>
</reference>
<dbReference type="OrthoDB" id="8251605at2759"/>
<dbReference type="InterPro" id="IPR017907">
    <property type="entry name" value="Znf_RING_CS"/>
</dbReference>
<feature type="compositionally biased region" description="Acidic residues" evidence="12">
    <location>
        <begin position="361"/>
        <end position="411"/>
    </location>
</feature>
<dbReference type="InterPro" id="IPR018957">
    <property type="entry name" value="Znf_C3HC4_RING-type"/>
</dbReference>
<feature type="region of interest" description="Disordered" evidence="12">
    <location>
        <begin position="274"/>
        <end position="444"/>
    </location>
</feature>
<dbReference type="UniPathway" id="UPA00143"/>
<evidence type="ECO:0000256" key="12">
    <source>
        <dbReference type="SAM" id="MobiDB-lite"/>
    </source>
</evidence>
<protein>
    <recommendedName>
        <fullName evidence="11">E3 ubiquitin-protein ligase</fullName>
        <ecNumber evidence="11">2.3.2.27</ecNumber>
    </recommendedName>
</protein>
<dbReference type="PROSITE" id="PS00518">
    <property type="entry name" value="ZF_RING_1"/>
    <property type="match status" value="1"/>
</dbReference>
<keyword evidence="3 11" id="KW-0963">Cytoplasm</keyword>
<feature type="compositionally biased region" description="Basic and acidic residues" evidence="12">
    <location>
        <begin position="613"/>
        <end position="639"/>
    </location>
</feature>
<name>A0A1D2N556_ORCCI</name>
<dbReference type="PANTHER" id="PTHR13417">
    <property type="entry name" value="E3 UBIQUITIN-PROTEIN LIGASE RNF146"/>
    <property type="match status" value="1"/>
</dbReference>
<evidence type="ECO:0000256" key="1">
    <source>
        <dbReference type="ARBA" id="ARBA00000900"/>
    </source>
</evidence>
<dbReference type="GO" id="GO:0016055">
    <property type="term" value="P:Wnt signaling pathway"/>
    <property type="evidence" value="ECO:0007669"/>
    <property type="project" value="UniProtKB-KW"/>
</dbReference>
<keyword evidence="5" id="KW-0879">Wnt signaling pathway</keyword>
<dbReference type="InterPro" id="IPR001841">
    <property type="entry name" value="Znf_RING"/>
</dbReference>
<accession>A0A1D2N556</accession>
<keyword evidence="9 11" id="KW-0862">Zinc</keyword>
<dbReference type="GO" id="GO:0006511">
    <property type="term" value="P:ubiquitin-dependent protein catabolic process"/>
    <property type="evidence" value="ECO:0007669"/>
    <property type="project" value="UniProtKB-UniRule"/>
</dbReference>
<feature type="compositionally biased region" description="Basic and acidic residues" evidence="12">
    <location>
        <begin position="679"/>
        <end position="689"/>
    </location>
</feature>
<dbReference type="SUPFAM" id="SSF117839">
    <property type="entry name" value="WWE domain"/>
    <property type="match status" value="1"/>
</dbReference>
<dbReference type="PANTHER" id="PTHR13417:SF2">
    <property type="entry name" value="E3 UBIQUITIN-PROTEIN LIGASE RNF146"/>
    <property type="match status" value="1"/>
</dbReference>
<keyword evidence="7 10" id="KW-0863">Zinc-finger</keyword>
<dbReference type="Proteomes" id="UP000094527">
    <property type="component" value="Unassembled WGS sequence"/>
</dbReference>
<dbReference type="InterPro" id="IPR044110">
    <property type="entry name" value="RING-HC_RNF146"/>
</dbReference>
<dbReference type="Pfam" id="PF00097">
    <property type="entry name" value="zf-C3HC4"/>
    <property type="match status" value="1"/>
</dbReference>
<evidence type="ECO:0000259" key="13">
    <source>
        <dbReference type="PROSITE" id="PS50089"/>
    </source>
</evidence>
<evidence type="ECO:0000256" key="7">
    <source>
        <dbReference type="ARBA" id="ARBA00022771"/>
    </source>
</evidence>
<feature type="region of interest" description="Disordered" evidence="12">
    <location>
        <begin position="93"/>
        <end position="116"/>
    </location>
</feature>
<evidence type="ECO:0000256" key="11">
    <source>
        <dbReference type="RuleBase" id="RU367115"/>
    </source>
</evidence>
<dbReference type="Pfam" id="PF02825">
    <property type="entry name" value="WWE"/>
    <property type="match status" value="1"/>
</dbReference>
<dbReference type="GO" id="GO:0061630">
    <property type="term" value="F:ubiquitin protein ligase activity"/>
    <property type="evidence" value="ECO:0007669"/>
    <property type="project" value="UniProtKB-UniRule"/>
</dbReference>
<keyword evidence="16" id="KW-1185">Reference proteome</keyword>
<feature type="region of interest" description="Disordered" evidence="12">
    <location>
        <begin position="862"/>
        <end position="884"/>
    </location>
</feature>
<comment type="domain">
    <text evidence="11">The WWE domain mediates non-covalent poly(ADP-ribose)-binding.</text>
</comment>
<comment type="function">
    <text evidence="11">E3 ubiquitin-protein ligase that specifically binds poly-ADP-ribosylated proteins and mediates their ubiquitination and subsequent degradation.</text>
</comment>
<keyword evidence="6 11" id="KW-0479">Metal-binding</keyword>
<dbReference type="GO" id="GO:0051865">
    <property type="term" value="P:protein autoubiquitination"/>
    <property type="evidence" value="ECO:0007669"/>
    <property type="project" value="UniProtKB-UniRule"/>
</dbReference>
<dbReference type="EC" id="2.3.2.27" evidence="11"/>
<dbReference type="GO" id="GO:0005829">
    <property type="term" value="C:cytosol"/>
    <property type="evidence" value="ECO:0007669"/>
    <property type="project" value="UniProtKB-SubCell"/>
</dbReference>
<dbReference type="PROSITE" id="PS50089">
    <property type="entry name" value="ZF_RING_2"/>
    <property type="match status" value="1"/>
</dbReference>
<dbReference type="SMART" id="SM00678">
    <property type="entry name" value="WWE"/>
    <property type="match status" value="1"/>
</dbReference>
<evidence type="ECO:0000256" key="8">
    <source>
        <dbReference type="ARBA" id="ARBA00022786"/>
    </source>
</evidence>
<evidence type="ECO:0000313" key="15">
    <source>
        <dbReference type="EMBL" id="ODN00195.1"/>
    </source>
</evidence>
<evidence type="ECO:0000256" key="9">
    <source>
        <dbReference type="ARBA" id="ARBA00022833"/>
    </source>
</evidence>
<evidence type="ECO:0000256" key="5">
    <source>
        <dbReference type="ARBA" id="ARBA00022687"/>
    </source>
</evidence>
<proteinExistence type="predicted"/>
<evidence type="ECO:0000313" key="16">
    <source>
        <dbReference type="Proteomes" id="UP000094527"/>
    </source>
</evidence>
<comment type="pathway">
    <text evidence="11">Protein modification; protein ubiquitination.</text>
</comment>
<sequence>MYILKKNAADLAAEPEQLTITPTYAYAEVMQYLQLKTKDNGRTDILCLIETSVIYVRIRCKDLTGGVLRWKLPHTVRFGFNYTVLVEEAEMAGVPDENTTTGGKDADESSADAGAAGCSQDSNGGLECPICLQPCMHPVELPCHHVFCFLCIKGVAMQGPQSRCAICRAQIPYSVLTNPHLKDVSQLTKEPKVANGYQWYYESRSGGWWQYDERTMQDLEKAFSNKLLTCQLLLAGHIYVVDFTQMIQYRSNNRNVSRRIKRGINLEKRGVAGIRISGNNSGDGSNGGANNDSSPPPPPSSTGPSSGRRRRGNFSAPGNAQAANTPGNVQTSGVTSVQSNPAHPNLGNPSDPSSQDVLVSDSDDESVDEDEDYDSDYSEGVDADDDMELGEEEEALIGDDSEDTEDDDEYDTRDGARAPTSRSDRSNSSNNQTPPPPAGAGPANVRIPTVVEAVVQKVVEVVVVEEDPIMETVAQPAAQPPWITSQLLHPPSHLQVPMCNLEDVAKVSNNNNIYIDSQIIGQYSHSVTLRPQYEIWKFTGFRWQYSTYFLKYFEVSYSVKVMITYDVRFCFEAGGSLDGHIHSSAPVSTPNYAFFINFFSILLKMAQVQEQDPKKVRSTKRVQEQENSEEKEKEKKQDGCDVNAEIPPGIDNPLPEYGELSKQRHIKKANESVSGGEDPQQKKREACREKPIKKGCIPKDIILPFSEDKPDTLGRFLETDSQTAIGAGNLMKGVRVRKDKVEFPGWCIELTDPQLQSVQDAKEILSSGKPLCDMLDELIEAIGGLGSGITDTDVIETLRRIPHTSKGWSFSHFMFIAGDPKFAKKKGVLQDPLPVQFTECLEQSGDSDKKSKKKNVVDRLYQLPQTAPPDPWPPADAKKEEKDESGFSQRAKLFYSGLLYCDMYDTMQALEKVYLKGESVPEPRESALKRQQESGFGASDMGTRKLGFAEWDRPLPPLPKVSPYLADLPLVGKRRKILKPNGDVGMYRRSQTSLHPIFLAVKAPREAKATIKILEDGQRVKSILSLMASQGGNCLALLPDIGKILHMSDTLLHNQEVVTVQKGPKAPKIYKGNDMIWILKEGKNLFRPHGLPPQIAKIPPLIAFSDGLKLREICKQVRDQHWSYICLRKNQFRESVWQLMHVERIPCGNLRESFAYSFQTYLPPKSVFPIIREDALPW</sequence>
<feature type="compositionally biased region" description="Low complexity" evidence="12">
    <location>
        <begin position="350"/>
        <end position="360"/>
    </location>
</feature>
<feature type="domain" description="WWE" evidence="14">
    <location>
        <begin position="185"/>
        <end position="262"/>
    </location>
</feature>
<feature type="domain" description="RING-type" evidence="13">
    <location>
        <begin position="128"/>
        <end position="168"/>
    </location>
</feature>
<dbReference type="Gene3D" id="3.30.40.10">
    <property type="entry name" value="Zinc/RING finger domain, C3HC4 (zinc finger)"/>
    <property type="match status" value="1"/>
</dbReference>
<comment type="PTM">
    <text evidence="11">Ubiquitinated; autoubiquitinated.</text>
</comment>
<evidence type="ECO:0000256" key="6">
    <source>
        <dbReference type="ARBA" id="ARBA00022723"/>
    </source>
</evidence>
<evidence type="ECO:0000256" key="2">
    <source>
        <dbReference type="ARBA" id="ARBA00004514"/>
    </source>
</evidence>
<dbReference type="EMBL" id="LJIJ01000225">
    <property type="protein sequence ID" value="ODN00195.1"/>
    <property type="molecule type" value="Genomic_DNA"/>
</dbReference>
<dbReference type="AlphaFoldDB" id="A0A1D2N556"/>
<dbReference type="InterPro" id="IPR033509">
    <property type="entry name" value="RNF146"/>
</dbReference>
<organism evidence="15 16">
    <name type="scientific">Orchesella cincta</name>
    <name type="common">Springtail</name>
    <name type="synonym">Podura cincta</name>
    <dbReference type="NCBI Taxonomy" id="48709"/>
    <lineage>
        <taxon>Eukaryota</taxon>
        <taxon>Metazoa</taxon>
        <taxon>Ecdysozoa</taxon>
        <taxon>Arthropoda</taxon>
        <taxon>Hexapoda</taxon>
        <taxon>Collembola</taxon>
        <taxon>Entomobryomorpha</taxon>
        <taxon>Entomobryoidea</taxon>
        <taxon>Orchesellidae</taxon>
        <taxon>Orchesellinae</taxon>
        <taxon>Orchesella</taxon>
    </lineage>
</organism>
<dbReference type="SUPFAM" id="SSF57850">
    <property type="entry name" value="RING/U-box"/>
    <property type="match status" value="1"/>
</dbReference>
<keyword evidence="4 11" id="KW-0808">Transferase</keyword>
<dbReference type="PROSITE" id="PS50918">
    <property type="entry name" value="WWE"/>
    <property type="match status" value="1"/>
</dbReference>
<dbReference type="GO" id="GO:0005634">
    <property type="term" value="C:nucleus"/>
    <property type="evidence" value="ECO:0007669"/>
    <property type="project" value="TreeGrafter"/>
</dbReference>
<dbReference type="STRING" id="48709.A0A1D2N556"/>
<comment type="caution">
    <text evidence="15">The sequence shown here is derived from an EMBL/GenBank/DDBJ whole genome shotgun (WGS) entry which is preliminary data.</text>
</comment>
<dbReference type="InterPro" id="IPR018123">
    <property type="entry name" value="WWE-dom_subgr"/>
</dbReference>